<feature type="transmembrane region" description="Helical" evidence="6">
    <location>
        <begin position="145"/>
        <end position="166"/>
    </location>
</feature>
<evidence type="ECO:0000256" key="3">
    <source>
        <dbReference type="ARBA" id="ARBA00022692"/>
    </source>
</evidence>
<feature type="transmembrane region" description="Helical" evidence="6">
    <location>
        <begin position="85"/>
        <end position="105"/>
    </location>
</feature>
<name>A0AAE3FI92_9BACT</name>
<feature type="transmembrane region" description="Helical" evidence="6">
    <location>
        <begin position="20"/>
        <end position="39"/>
    </location>
</feature>
<evidence type="ECO:0000313" key="8">
    <source>
        <dbReference type="EMBL" id="MCI5755990.1"/>
    </source>
</evidence>
<dbReference type="EMBL" id="JALEMU010000110">
    <property type="protein sequence ID" value="MCI5755990.1"/>
    <property type="molecule type" value="Genomic_DNA"/>
</dbReference>
<dbReference type="InterPro" id="IPR050448">
    <property type="entry name" value="OpgB/LTA_synthase_biosynth"/>
</dbReference>
<evidence type="ECO:0000256" key="2">
    <source>
        <dbReference type="ARBA" id="ARBA00022475"/>
    </source>
</evidence>
<sequence>MDNSTAKTERRDRITAALKYACRFIPALILAVLMIIALTDVHFVLSDAGTSGAKSYDPTYLILMIVMLGLSVIVPLLGDGVAKHIAGGAAFAGFPFVCFYLLEYYSRNPFRESPVMKQDIVMLNVILFYLLAVTLLFLTTRSDVALAVTAAVPMIFGFANYLAVAFRDAPVFPWDVLSLGTAMSVLDNYRIEMTSKLWFIIFTYVFMIGFAFLTGFRFRMKKKLIWVNIVAAVVALSSFIGFMAYARSDEAESRYGYYPYLFSSKYLYKYNGTALSFVWTTKYLKLNAPKGYSTDELRALYEKYKEPKQPEQDIKPNIIVIMNEAFSDLSVLAKEGKFSTNQDYLPFIHAAERNPEMYKFFRTGSVYVSVKGGNTPNSEFEFLTGTSMAYLPTGSIPFQQYINSSQLSIVSQLKDAGYDATAMHPYPGSGWERDEVYPRLGFDGMYFYSDFKGAERVRSYVSDSGMYKKLISLYEEKRASGDTDPQFFFGVTMQNHGSYKKVSGFTPDVTVDGLDINSSSTYYELASYLSLIKRSDEALSELINYFNSIDEPTIILMFGDHQPNDYVVRPILSMNGIKDISAEDLETQQLRWQTPYIVWANYGVAGENEHFVTTTSLNYLGMMLMKTAGITLTPFQNWQLTELLPNYPVINANCYVTSDLVFHSVKDIYSGDMLSLYAKLQYNLLFDKKNTVTGLFSLKNQ</sequence>
<feature type="transmembrane region" description="Helical" evidence="6">
    <location>
        <begin position="197"/>
        <end position="218"/>
    </location>
</feature>
<evidence type="ECO:0000256" key="6">
    <source>
        <dbReference type="SAM" id="Phobius"/>
    </source>
</evidence>
<comment type="caution">
    <text evidence="8">The sequence shown here is derived from an EMBL/GenBank/DDBJ whole genome shotgun (WGS) entry which is preliminary data.</text>
</comment>
<keyword evidence="3 6" id="KW-0812">Transmembrane</keyword>
<proteinExistence type="predicted"/>
<evidence type="ECO:0000256" key="5">
    <source>
        <dbReference type="ARBA" id="ARBA00023136"/>
    </source>
</evidence>
<comment type="subcellular location">
    <subcellularLocation>
        <location evidence="1">Cell membrane</location>
        <topology evidence="1">Multi-pass membrane protein</topology>
    </subcellularLocation>
</comment>
<dbReference type="Proteomes" id="UP001139365">
    <property type="component" value="Unassembled WGS sequence"/>
</dbReference>
<evidence type="ECO:0000313" key="9">
    <source>
        <dbReference type="Proteomes" id="UP001139365"/>
    </source>
</evidence>
<keyword evidence="5 6" id="KW-0472">Membrane</keyword>
<dbReference type="PANTHER" id="PTHR47371:SF3">
    <property type="entry name" value="PHOSPHOGLYCEROL TRANSFERASE I"/>
    <property type="match status" value="1"/>
</dbReference>
<feature type="transmembrane region" description="Helical" evidence="6">
    <location>
        <begin position="59"/>
        <end position="78"/>
    </location>
</feature>
<dbReference type="AlphaFoldDB" id="A0AAE3FI92"/>
<protein>
    <submittedName>
        <fullName evidence="8">LTA synthase family protein</fullName>
    </submittedName>
</protein>
<dbReference type="Pfam" id="PF00884">
    <property type="entry name" value="Sulfatase"/>
    <property type="match status" value="1"/>
</dbReference>
<feature type="domain" description="Sulfatase N-terminal" evidence="7">
    <location>
        <begin position="316"/>
        <end position="613"/>
    </location>
</feature>
<feature type="transmembrane region" description="Helical" evidence="6">
    <location>
        <begin position="120"/>
        <end position="138"/>
    </location>
</feature>
<dbReference type="InterPro" id="IPR017850">
    <property type="entry name" value="Alkaline_phosphatase_core_sf"/>
</dbReference>
<dbReference type="PANTHER" id="PTHR47371">
    <property type="entry name" value="LIPOTEICHOIC ACID SYNTHASE"/>
    <property type="match status" value="1"/>
</dbReference>
<evidence type="ECO:0000256" key="1">
    <source>
        <dbReference type="ARBA" id="ARBA00004651"/>
    </source>
</evidence>
<gene>
    <name evidence="8" type="ORF">MR241_06825</name>
</gene>
<reference evidence="8 9" key="1">
    <citation type="submission" date="2022-03" db="EMBL/GenBank/DDBJ databases">
        <title>Metagenome-assembled genomes from swine fecal metagenomes.</title>
        <authorList>
            <person name="Holman D.B."/>
            <person name="Kommadath A."/>
        </authorList>
    </citation>
    <scope>NUCLEOTIDE SEQUENCE [LARGE SCALE GENOMIC DNA]</scope>
    <source>
        <strain evidence="8">SUG147</strain>
    </source>
</reference>
<dbReference type="Gene3D" id="3.40.720.10">
    <property type="entry name" value="Alkaline Phosphatase, subunit A"/>
    <property type="match status" value="1"/>
</dbReference>
<accession>A0AAE3FI92</accession>
<evidence type="ECO:0000256" key="4">
    <source>
        <dbReference type="ARBA" id="ARBA00022989"/>
    </source>
</evidence>
<organism evidence="8 9">
    <name type="scientific">Candidatus Colimorpha enterica</name>
    <dbReference type="NCBI Taxonomy" id="3083063"/>
    <lineage>
        <taxon>Bacteria</taxon>
        <taxon>Pseudomonadati</taxon>
        <taxon>Bacteroidota</taxon>
        <taxon>Bacteroidia</taxon>
        <taxon>Bacteroidales</taxon>
        <taxon>Candidatus Colimorpha</taxon>
    </lineage>
</organism>
<dbReference type="SUPFAM" id="SSF53649">
    <property type="entry name" value="Alkaline phosphatase-like"/>
    <property type="match status" value="1"/>
</dbReference>
<evidence type="ECO:0000259" key="7">
    <source>
        <dbReference type="Pfam" id="PF00884"/>
    </source>
</evidence>
<dbReference type="GO" id="GO:0005886">
    <property type="term" value="C:plasma membrane"/>
    <property type="evidence" value="ECO:0007669"/>
    <property type="project" value="UniProtKB-SubCell"/>
</dbReference>
<dbReference type="InterPro" id="IPR000917">
    <property type="entry name" value="Sulfatase_N"/>
</dbReference>
<dbReference type="CDD" id="cd16015">
    <property type="entry name" value="LTA_synthase"/>
    <property type="match status" value="1"/>
</dbReference>
<keyword evidence="2" id="KW-1003">Cell membrane</keyword>
<feature type="transmembrane region" description="Helical" evidence="6">
    <location>
        <begin position="225"/>
        <end position="246"/>
    </location>
</feature>
<keyword evidence="4 6" id="KW-1133">Transmembrane helix</keyword>